<dbReference type="PROSITE" id="PS51192">
    <property type="entry name" value="HELICASE_ATP_BIND_1"/>
    <property type="match status" value="1"/>
</dbReference>
<evidence type="ECO:0000256" key="5">
    <source>
        <dbReference type="SAM" id="MobiDB-lite"/>
    </source>
</evidence>
<evidence type="ECO:0000259" key="6">
    <source>
        <dbReference type="PROSITE" id="PS51192"/>
    </source>
</evidence>
<organism evidence="8 9">
    <name type="scientific">Schaalia radingae</name>
    <dbReference type="NCBI Taxonomy" id="131110"/>
    <lineage>
        <taxon>Bacteria</taxon>
        <taxon>Bacillati</taxon>
        <taxon>Actinomycetota</taxon>
        <taxon>Actinomycetes</taxon>
        <taxon>Actinomycetales</taxon>
        <taxon>Actinomycetaceae</taxon>
        <taxon>Schaalia</taxon>
    </lineage>
</organism>
<dbReference type="PROSITE" id="PS51194">
    <property type="entry name" value="HELICASE_CTER"/>
    <property type="match status" value="1"/>
</dbReference>
<dbReference type="SUPFAM" id="SSF52540">
    <property type="entry name" value="P-loop containing nucleoside triphosphate hydrolases"/>
    <property type="match status" value="1"/>
</dbReference>
<dbReference type="SMART" id="SM00487">
    <property type="entry name" value="DEXDc"/>
    <property type="match status" value="1"/>
</dbReference>
<dbReference type="EMBL" id="LT629792">
    <property type="protein sequence ID" value="SDT95232.1"/>
    <property type="molecule type" value="Genomic_DNA"/>
</dbReference>
<dbReference type="Pfam" id="PF08148">
    <property type="entry name" value="DSHCT"/>
    <property type="match status" value="1"/>
</dbReference>
<dbReference type="Gene3D" id="3.40.50.300">
    <property type="entry name" value="P-loop containing nucleotide triphosphate hydrolases"/>
    <property type="match status" value="2"/>
</dbReference>
<feature type="region of interest" description="Disordered" evidence="5">
    <location>
        <begin position="1"/>
        <end position="22"/>
    </location>
</feature>
<dbReference type="InterPro" id="IPR014001">
    <property type="entry name" value="Helicase_ATP-bd"/>
</dbReference>
<dbReference type="SMART" id="SM00490">
    <property type="entry name" value="HELICc"/>
    <property type="match status" value="1"/>
</dbReference>
<sequence>MSPKRRCRVREEGEPTREMDQMSPAERFEAAKAQRAVDSSARSAFADSLGFSLDDFQWEALEAVEGGESVLVAAPTGAGKTVVGEFATYLAVERGTRAFYTTPIKALSNQKFMDFQKRFGAESVGLLTGDTSINPGAPVVVMTTEVLRNMIYAGAPLDDLTHVVMDEVHYLADRFRGPVWEEVMIHLPQRVSVIALSATVSNAEEFGAWMQQVRGTCRVIVSEKRPVPLYQHMIANSHLFDLYAPGSSRRAGVNPQLRYEIARSSQPGSGRGLQHNRRGRLQRRESRAGVLMTLQRAHLLPAIVFIFSRAACDDAVQQVAASPLVLTTPEEARQIRDAVDEAMEQIPVTDHVVLGLHRWASALERGIAAHHAGMLPVMKETVERLFTRGLIKAVYATETLALGINMPARTVVIESLQKWNGVAHVQLSAGEYTQLTGRAGRRGIDREGHAVVLYQGRVEPEEVASLASKRTYPLISAFRPTYNMVVNLLARSSRASTREVLESSFAQFQADRGVVEFAREAARVKKHMDEVASHVKCEYGDALEYFQLREELSGLEKSSARARSAVVRQDMEKDLRRARRGDIVAYQPGRATRYGVVIRPADEGRAPRIDVIGTDMKIHDVIISQKMRAFAVVGSMKIPMGRDLRKRVVREKVAGEIRRRVRSGALDAPRRSAHRDDPTIAYMRDEIRHHPVHRCPQRESHAAMGHEWARARKEYLRTVERINERTDTVAKEFDRVCAVLESLGFLDGDRVTTAGQQLRRVFGERDLLVVHAVRCGAWDDLDPAELAAVVSTCVYEARAENNPDTSIPGGANSAIARALDATWRASQEIQQAETSAGATPTPPPDISLVGAMHAWAHGASLTTALQVADLSGGDFVRWVRQVMDLLDQLSHVDQGGLATRARDARRMLVHGVVEWSTV</sequence>
<dbReference type="Proteomes" id="UP000198976">
    <property type="component" value="Chromosome I"/>
</dbReference>
<dbReference type="InterPro" id="IPR001650">
    <property type="entry name" value="Helicase_C-like"/>
</dbReference>
<dbReference type="InterPro" id="IPR011545">
    <property type="entry name" value="DEAD/DEAH_box_helicase_dom"/>
</dbReference>
<dbReference type="Gene3D" id="1.10.3380.30">
    <property type="match status" value="1"/>
</dbReference>
<keyword evidence="4" id="KW-0067">ATP-binding</keyword>
<proteinExistence type="predicted"/>
<evidence type="ECO:0000256" key="3">
    <source>
        <dbReference type="ARBA" id="ARBA00022806"/>
    </source>
</evidence>
<keyword evidence="1" id="KW-0547">Nucleotide-binding</keyword>
<keyword evidence="9" id="KW-1185">Reference proteome</keyword>
<protein>
    <submittedName>
        <fullName evidence="8">ATP-dependent RNA helicase HelY</fullName>
    </submittedName>
</protein>
<accession>A0ABY0V7L9</accession>
<evidence type="ECO:0000256" key="4">
    <source>
        <dbReference type="ARBA" id="ARBA00022840"/>
    </source>
</evidence>
<dbReference type="Pfam" id="PF00270">
    <property type="entry name" value="DEAD"/>
    <property type="match status" value="1"/>
</dbReference>
<dbReference type="GO" id="GO:0004386">
    <property type="term" value="F:helicase activity"/>
    <property type="evidence" value="ECO:0007669"/>
    <property type="project" value="UniProtKB-KW"/>
</dbReference>
<dbReference type="InterPro" id="IPR027417">
    <property type="entry name" value="P-loop_NTPase"/>
</dbReference>
<gene>
    <name evidence="8" type="ORF">SAMN04489714_1179</name>
</gene>
<keyword evidence="2" id="KW-0378">Hydrolase</keyword>
<dbReference type="InterPro" id="IPR012961">
    <property type="entry name" value="Ski2/MTR4_C"/>
</dbReference>
<evidence type="ECO:0000256" key="2">
    <source>
        <dbReference type="ARBA" id="ARBA00022801"/>
    </source>
</evidence>
<dbReference type="RefSeq" id="WP_092648613.1">
    <property type="nucleotide sequence ID" value="NZ_LT629792.1"/>
</dbReference>
<evidence type="ECO:0000256" key="1">
    <source>
        <dbReference type="ARBA" id="ARBA00022741"/>
    </source>
</evidence>
<feature type="domain" description="Helicase ATP-binding" evidence="6">
    <location>
        <begin position="61"/>
        <end position="218"/>
    </location>
</feature>
<dbReference type="Pfam" id="PF26090">
    <property type="entry name" value="SH3_HelY"/>
    <property type="match status" value="1"/>
</dbReference>
<dbReference type="PANTHER" id="PTHR12131">
    <property type="entry name" value="ATP-DEPENDENT RNA AND DNA HELICASE"/>
    <property type="match status" value="1"/>
</dbReference>
<dbReference type="InterPro" id="IPR058621">
    <property type="entry name" value="SH3_HelY"/>
</dbReference>
<feature type="compositionally biased region" description="Basic and acidic residues" evidence="5">
    <location>
        <begin position="9"/>
        <end position="22"/>
    </location>
</feature>
<dbReference type="CDD" id="cd18795">
    <property type="entry name" value="SF2_C_Ski2"/>
    <property type="match status" value="1"/>
</dbReference>
<dbReference type="SMART" id="SM01142">
    <property type="entry name" value="DSHCT"/>
    <property type="match status" value="1"/>
</dbReference>
<dbReference type="InterPro" id="IPR050699">
    <property type="entry name" value="RNA-DNA_Helicase"/>
</dbReference>
<evidence type="ECO:0000313" key="9">
    <source>
        <dbReference type="Proteomes" id="UP000198976"/>
    </source>
</evidence>
<evidence type="ECO:0000259" key="7">
    <source>
        <dbReference type="PROSITE" id="PS51194"/>
    </source>
</evidence>
<dbReference type="PANTHER" id="PTHR12131:SF1">
    <property type="entry name" value="ATP-DEPENDENT RNA HELICASE SUPV3L1, MITOCHONDRIAL-RELATED"/>
    <property type="match status" value="1"/>
</dbReference>
<dbReference type="Pfam" id="PF00271">
    <property type="entry name" value="Helicase_C"/>
    <property type="match status" value="1"/>
</dbReference>
<reference evidence="8 9" key="1">
    <citation type="submission" date="2016-10" db="EMBL/GenBank/DDBJ databases">
        <authorList>
            <person name="Varghese N."/>
            <person name="Submissions S."/>
        </authorList>
    </citation>
    <scope>NUCLEOTIDE SEQUENCE [LARGE SCALE GENOMIC DNA]</scope>
    <source>
        <strain evidence="8 9">DSM 9169</strain>
    </source>
</reference>
<name>A0ABY0V7L9_9ACTO</name>
<evidence type="ECO:0000313" key="8">
    <source>
        <dbReference type="EMBL" id="SDT95232.1"/>
    </source>
</evidence>
<feature type="domain" description="Helicase C-terminal" evidence="7">
    <location>
        <begin position="334"/>
        <end position="489"/>
    </location>
</feature>
<keyword evidence="3 8" id="KW-0347">Helicase</keyword>